<keyword evidence="2" id="KW-1185">Reference proteome</keyword>
<evidence type="ECO:0000313" key="1">
    <source>
        <dbReference type="EMBL" id="CAG8588254.1"/>
    </source>
</evidence>
<dbReference type="Proteomes" id="UP000789366">
    <property type="component" value="Unassembled WGS sequence"/>
</dbReference>
<name>A0ACA9MFK8_9GLOM</name>
<evidence type="ECO:0000313" key="2">
    <source>
        <dbReference type="Proteomes" id="UP000789366"/>
    </source>
</evidence>
<dbReference type="EMBL" id="CAJVPW010007998">
    <property type="protein sequence ID" value="CAG8588254.1"/>
    <property type="molecule type" value="Genomic_DNA"/>
</dbReference>
<gene>
    <name evidence="1" type="ORF">SPELUC_LOCUS6643</name>
</gene>
<comment type="caution">
    <text evidence="1">The sequence shown here is derived from an EMBL/GenBank/DDBJ whole genome shotgun (WGS) entry which is preliminary data.</text>
</comment>
<accession>A0ACA9MFK8</accession>
<organism evidence="1 2">
    <name type="scientific">Cetraspora pellucida</name>
    <dbReference type="NCBI Taxonomy" id="1433469"/>
    <lineage>
        <taxon>Eukaryota</taxon>
        <taxon>Fungi</taxon>
        <taxon>Fungi incertae sedis</taxon>
        <taxon>Mucoromycota</taxon>
        <taxon>Glomeromycotina</taxon>
        <taxon>Glomeromycetes</taxon>
        <taxon>Diversisporales</taxon>
        <taxon>Gigasporaceae</taxon>
        <taxon>Cetraspora</taxon>
    </lineage>
</organism>
<sequence>MFLIVQLLILPLVPSFVVLLVPSLVPSIVPSLVPSIVPSLAPSLVLLFIPSLVFPLVHSLLLNIYNLVIESESDLAQNQGVGSLQDSYDLAQSQGFESLENRSIDLSLETYDYQIIGSDYEYQASNYDEIRHVTFTYEDMDRFIDSFGKYYGFSYRQSRNDFYSDYSSIRCHSYECSYSHAHKSKKAVDIIKQRERSFIQINCPWHVNFNNRKGTTEIICTSFVNEHNHKMNLLVAQTTLHFHKLSDEMLEDIKFYTCSTEGIGATLQYNLLKAKYSNKHHSWAVCYTQTCFTAGIQSMQCVEGINAIIKKEVSHNTTLLNLVDAIQNQLNEEVCYARINKQKNANPIMGLPHIASQYFLTIDSLIQEYLTSHIFSLQRQQLSESFLYDITELFFDWDKNFSESENTMKVGFFEDNYKWRQTDFKSLLQTLRDLISLHLPIKLCKANQLSLSDNNTHAINFGYLAQLRTNNVFTPALKKSISKKSHWSKGYKISKKALNLMICLNCDDEFFQMMEEFISSKACELQLLEDMKNNCDNMVEL</sequence>
<reference evidence="1" key="1">
    <citation type="submission" date="2021-06" db="EMBL/GenBank/DDBJ databases">
        <authorList>
            <person name="Kallberg Y."/>
            <person name="Tangrot J."/>
            <person name="Rosling A."/>
        </authorList>
    </citation>
    <scope>NUCLEOTIDE SEQUENCE</scope>
    <source>
        <strain evidence="1">28 12/20/2015</strain>
    </source>
</reference>
<protein>
    <submittedName>
        <fullName evidence="1">7994_t:CDS:1</fullName>
    </submittedName>
</protein>
<proteinExistence type="predicted"/>